<proteinExistence type="predicted"/>
<dbReference type="InterPro" id="IPR058513">
    <property type="entry name" value="DUF8200"/>
</dbReference>
<dbReference type="AlphaFoldDB" id="A0A0E9MQ95"/>
<reference evidence="2 3" key="1">
    <citation type="submission" date="2015-04" db="EMBL/GenBank/DDBJ databases">
        <title>Whole genome shotgun sequence of Sphingomonas changbaiensis NBRC 104936.</title>
        <authorList>
            <person name="Katano-Makiyama Y."/>
            <person name="Hosoyama A."/>
            <person name="Hashimoto M."/>
            <person name="Noguchi M."/>
            <person name="Tsuchikane K."/>
            <person name="Ohji S."/>
            <person name="Yamazoe A."/>
            <person name="Ichikawa N."/>
            <person name="Kimura A."/>
            <person name="Fujita N."/>
        </authorList>
    </citation>
    <scope>NUCLEOTIDE SEQUENCE [LARGE SCALE GENOMIC DNA]</scope>
    <source>
        <strain evidence="2 3">NBRC 104936</strain>
    </source>
</reference>
<evidence type="ECO:0000313" key="3">
    <source>
        <dbReference type="Proteomes" id="UP000033202"/>
    </source>
</evidence>
<feature type="signal peptide" evidence="1">
    <location>
        <begin position="1"/>
        <end position="24"/>
    </location>
</feature>
<dbReference type="NCBIfam" id="NF047636">
    <property type="entry name" value="CC_3452_fam"/>
    <property type="match status" value="1"/>
</dbReference>
<feature type="chain" id="PRO_5002429300" description="UrcA family protein" evidence="1">
    <location>
        <begin position="25"/>
        <end position="110"/>
    </location>
</feature>
<dbReference type="InterPro" id="IPR058067">
    <property type="entry name" value="CC_3452-like"/>
</dbReference>
<dbReference type="Proteomes" id="UP000033202">
    <property type="component" value="Unassembled WGS sequence"/>
</dbReference>
<sequence length="110" mass="11254">MVRIAAFILSLVGSLTLLGSAAVAQPNNSYYSVTLAQPAATKTVVRDIIVNCDGAVCAAAQGTSRPAIVCASIARELGAVTSFRAGDQTLDGEALAKCNAKADTTKLARR</sequence>
<accession>A0A0E9MQ95</accession>
<comment type="caution">
    <text evidence="2">The sequence shown here is derived from an EMBL/GenBank/DDBJ whole genome shotgun (WGS) entry which is preliminary data.</text>
</comment>
<dbReference type="OrthoDB" id="7594837at2"/>
<evidence type="ECO:0000256" key="1">
    <source>
        <dbReference type="SAM" id="SignalP"/>
    </source>
</evidence>
<gene>
    <name evidence="2" type="ORF">SCH01S_39_00090</name>
</gene>
<dbReference type="RefSeq" id="WP_052733883.1">
    <property type="nucleotide sequence ID" value="NZ_BBWU01000039.1"/>
</dbReference>
<dbReference type="Pfam" id="PF26624">
    <property type="entry name" value="DUF8200"/>
    <property type="match status" value="1"/>
</dbReference>
<keyword evidence="1" id="KW-0732">Signal</keyword>
<keyword evidence="3" id="KW-1185">Reference proteome</keyword>
<name>A0A0E9MQ95_9SPHN</name>
<evidence type="ECO:0008006" key="4">
    <source>
        <dbReference type="Google" id="ProtNLM"/>
    </source>
</evidence>
<dbReference type="EMBL" id="BBWU01000039">
    <property type="protein sequence ID" value="GAO39724.1"/>
    <property type="molecule type" value="Genomic_DNA"/>
</dbReference>
<organism evidence="2 3">
    <name type="scientific">Sphingomonas changbaiensis NBRC 104936</name>
    <dbReference type="NCBI Taxonomy" id="1219043"/>
    <lineage>
        <taxon>Bacteria</taxon>
        <taxon>Pseudomonadati</taxon>
        <taxon>Pseudomonadota</taxon>
        <taxon>Alphaproteobacteria</taxon>
        <taxon>Sphingomonadales</taxon>
        <taxon>Sphingomonadaceae</taxon>
        <taxon>Sphingomonas</taxon>
    </lineage>
</organism>
<dbReference type="STRING" id="1219043.SCH01S_39_00090"/>
<protein>
    <recommendedName>
        <fullName evidence="4">UrcA family protein</fullName>
    </recommendedName>
</protein>
<evidence type="ECO:0000313" key="2">
    <source>
        <dbReference type="EMBL" id="GAO39724.1"/>
    </source>
</evidence>